<proteinExistence type="predicted"/>
<accession>A0ABS7C4N1</accession>
<sequence length="90" mass="9706">MSVQTIKRTCSSLLLVSIFVPLLTGCWDRLEIEERAVVLAIAIDVATPQGEQEEPEVAHVKDSIPEPEGIGYQLTAQIAVPGRIPLGPSN</sequence>
<dbReference type="Proteomes" id="UP001519887">
    <property type="component" value="Unassembled WGS sequence"/>
</dbReference>
<protein>
    <submittedName>
        <fullName evidence="1">Ger(X)C family spore germination protein</fullName>
    </submittedName>
</protein>
<organism evidence="1 2">
    <name type="scientific">Paenibacillus sepulcri</name>
    <dbReference type="NCBI Taxonomy" id="359917"/>
    <lineage>
        <taxon>Bacteria</taxon>
        <taxon>Bacillati</taxon>
        <taxon>Bacillota</taxon>
        <taxon>Bacilli</taxon>
        <taxon>Bacillales</taxon>
        <taxon>Paenibacillaceae</taxon>
        <taxon>Paenibacillus</taxon>
    </lineage>
</organism>
<dbReference type="PROSITE" id="PS51257">
    <property type="entry name" value="PROKAR_LIPOPROTEIN"/>
    <property type="match status" value="1"/>
</dbReference>
<evidence type="ECO:0000313" key="1">
    <source>
        <dbReference type="EMBL" id="MBW7455853.1"/>
    </source>
</evidence>
<name>A0ABS7C4N1_9BACL</name>
<feature type="non-terminal residue" evidence="1">
    <location>
        <position position="90"/>
    </location>
</feature>
<dbReference type="EMBL" id="JAHZIK010000446">
    <property type="protein sequence ID" value="MBW7455853.1"/>
    <property type="molecule type" value="Genomic_DNA"/>
</dbReference>
<reference evidence="1 2" key="1">
    <citation type="submission" date="2021-07" db="EMBL/GenBank/DDBJ databases">
        <title>Paenibacillus radiodurans sp. nov., isolated from the southeastern edge of Tengger Desert.</title>
        <authorList>
            <person name="Zhang G."/>
        </authorList>
    </citation>
    <scope>NUCLEOTIDE SEQUENCE [LARGE SCALE GENOMIC DNA]</scope>
    <source>
        <strain evidence="1 2">CCM 7311</strain>
    </source>
</reference>
<gene>
    <name evidence="1" type="ORF">K0U00_17645</name>
</gene>
<keyword evidence="2" id="KW-1185">Reference proteome</keyword>
<comment type="caution">
    <text evidence="1">The sequence shown here is derived from an EMBL/GenBank/DDBJ whole genome shotgun (WGS) entry which is preliminary data.</text>
</comment>
<evidence type="ECO:0000313" key="2">
    <source>
        <dbReference type="Proteomes" id="UP001519887"/>
    </source>
</evidence>